<evidence type="ECO:0000313" key="2">
    <source>
        <dbReference type="Proteomes" id="UP001519460"/>
    </source>
</evidence>
<comment type="caution">
    <text evidence="1">The sequence shown here is derived from an EMBL/GenBank/DDBJ whole genome shotgun (WGS) entry which is preliminary data.</text>
</comment>
<dbReference type="EMBL" id="JACVVK020000428">
    <property type="protein sequence ID" value="KAK7474709.1"/>
    <property type="molecule type" value="Genomic_DNA"/>
</dbReference>
<reference evidence="1 2" key="1">
    <citation type="journal article" date="2023" name="Sci. Data">
        <title>Genome assembly of the Korean intertidal mud-creeper Batillaria attramentaria.</title>
        <authorList>
            <person name="Patra A.K."/>
            <person name="Ho P.T."/>
            <person name="Jun S."/>
            <person name="Lee S.J."/>
            <person name="Kim Y."/>
            <person name="Won Y.J."/>
        </authorList>
    </citation>
    <scope>NUCLEOTIDE SEQUENCE [LARGE SCALE GENOMIC DNA]</scope>
    <source>
        <strain evidence="1">Wonlab-2016</strain>
    </source>
</reference>
<keyword evidence="2" id="KW-1185">Reference proteome</keyword>
<proteinExistence type="predicted"/>
<protein>
    <submittedName>
        <fullName evidence="1">Uncharacterized protein</fullName>
    </submittedName>
</protein>
<organism evidence="1 2">
    <name type="scientific">Batillaria attramentaria</name>
    <dbReference type="NCBI Taxonomy" id="370345"/>
    <lineage>
        <taxon>Eukaryota</taxon>
        <taxon>Metazoa</taxon>
        <taxon>Spiralia</taxon>
        <taxon>Lophotrochozoa</taxon>
        <taxon>Mollusca</taxon>
        <taxon>Gastropoda</taxon>
        <taxon>Caenogastropoda</taxon>
        <taxon>Sorbeoconcha</taxon>
        <taxon>Cerithioidea</taxon>
        <taxon>Batillariidae</taxon>
        <taxon>Batillaria</taxon>
    </lineage>
</organism>
<name>A0ABD0JIF2_9CAEN</name>
<evidence type="ECO:0000313" key="1">
    <source>
        <dbReference type="EMBL" id="KAK7474709.1"/>
    </source>
</evidence>
<gene>
    <name evidence="1" type="ORF">BaRGS_00034074</name>
</gene>
<accession>A0ABD0JIF2</accession>
<dbReference type="AlphaFoldDB" id="A0ABD0JIF2"/>
<dbReference type="Proteomes" id="UP001519460">
    <property type="component" value="Unassembled WGS sequence"/>
</dbReference>
<sequence length="106" mass="11684">MDENVPLGRQGACEILNTIEKSGLLIVIVGKSHVSGMLQYQITTVVSRTKIAILLVNGTTVPHELRGHRTMVFPPELLEIKSEPGAEYTEAQACAVTKLIEFLIRR</sequence>